<feature type="compositionally biased region" description="Acidic residues" evidence="1">
    <location>
        <begin position="93"/>
        <end position="103"/>
    </location>
</feature>
<proteinExistence type="predicted"/>
<accession>A0A391NRX8</accession>
<reference evidence="2 3" key="1">
    <citation type="journal article" date="2018" name="PLoS ONE">
        <title>The draft genome of Kipferlia bialata reveals reductive genome evolution in fornicate parasites.</title>
        <authorList>
            <person name="Tanifuji G."/>
            <person name="Takabayashi S."/>
            <person name="Kume K."/>
            <person name="Takagi M."/>
            <person name="Nakayama T."/>
            <person name="Kamikawa R."/>
            <person name="Inagaki Y."/>
            <person name="Hashimoto T."/>
        </authorList>
    </citation>
    <scope>NUCLEOTIDE SEQUENCE [LARGE SCALE GENOMIC DNA]</scope>
    <source>
        <strain evidence="2">NY0173</strain>
    </source>
</reference>
<comment type="caution">
    <text evidence="2">The sequence shown here is derived from an EMBL/GenBank/DDBJ whole genome shotgun (WGS) entry which is preliminary data.</text>
</comment>
<sequence>MIWKVRHILNEGDEPTNAAIVIVQPTMDMSTAADRIQQKAKALPKGLAGYEVCEVVGPALTVKRVLEVNAETLASLGITSTTNILVRPAAAVEEPEESEESEYSESQSESVHSESEVWFIIYCI</sequence>
<dbReference type="Proteomes" id="UP000265618">
    <property type="component" value="Unassembled WGS sequence"/>
</dbReference>
<gene>
    <name evidence="2" type="ORF">KIPB_013029</name>
</gene>
<evidence type="ECO:0000256" key="1">
    <source>
        <dbReference type="SAM" id="MobiDB-lite"/>
    </source>
</evidence>
<evidence type="ECO:0000313" key="3">
    <source>
        <dbReference type="Proteomes" id="UP000265618"/>
    </source>
</evidence>
<name>A0A391NRX8_9EUKA</name>
<dbReference type="EMBL" id="BDIP01006002">
    <property type="protein sequence ID" value="GCA64057.1"/>
    <property type="molecule type" value="Genomic_DNA"/>
</dbReference>
<evidence type="ECO:0000313" key="2">
    <source>
        <dbReference type="EMBL" id="GCA64057.1"/>
    </source>
</evidence>
<keyword evidence="3" id="KW-1185">Reference proteome</keyword>
<protein>
    <submittedName>
        <fullName evidence="2">Uncharacterized protein</fullName>
    </submittedName>
</protein>
<dbReference type="AlphaFoldDB" id="A0A391NRX8"/>
<feature type="region of interest" description="Disordered" evidence="1">
    <location>
        <begin position="90"/>
        <end position="113"/>
    </location>
</feature>
<organism evidence="2 3">
    <name type="scientific">Kipferlia bialata</name>
    <dbReference type="NCBI Taxonomy" id="797122"/>
    <lineage>
        <taxon>Eukaryota</taxon>
        <taxon>Metamonada</taxon>
        <taxon>Carpediemonas-like organisms</taxon>
        <taxon>Kipferlia</taxon>
    </lineage>
</organism>